<dbReference type="SUPFAM" id="SSF49899">
    <property type="entry name" value="Concanavalin A-like lectins/glucanases"/>
    <property type="match status" value="1"/>
</dbReference>
<evidence type="ECO:0000256" key="3">
    <source>
        <dbReference type="ARBA" id="ARBA00023295"/>
    </source>
</evidence>
<comment type="similarity">
    <text evidence="1 6">Belongs to the glycosyl hydrolase 43 family.</text>
</comment>
<evidence type="ECO:0000256" key="6">
    <source>
        <dbReference type="RuleBase" id="RU361187"/>
    </source>
</evidence>
<dbReference type="InterPro" id="IPR051795">
    <property type="entry name" value="Glycosyl_Hydrlase_43"/>
</dbReference>
<dbReference type="PANTHER" id="PTHR42812">
    <property type="entry name" value="BETA-XYLOSIDASE"/>
    <property type="match status" value="1"/>
</dbReference>
<feature type="chain" id="PRO_5036928741" evidence="7">
    <location>
        <begin position="20"/>
        <end position="501"/>
    </location>
</feature>
<gene>
    <name evidence="9" type="ORF">JIN87_12540</name>
</gene>
<keyword evidence="3 6" id="KW-0326">Glycosidase</keyword>
<dbReference type="Pfam" id="PF04616">
    <property type="entry name" value="Glyco_hydro_43"/>
    <property type="match status" value="1"/>
</dbReference>
<comment type="caution">
    <text evidence="9">The sequence shown here is derived from an EMBL/GenBank/DDBJ whole genome shotgun (WGS) entry which is preliminary data.</text>
</comment>
<dbReference type="PANTHER" id="PTHR42812:SF2">
    <property type="entry name" value="XYLOSIDASE_ARABINOSIDASE"/>
    <property type="match status" value="1"/>
</dbReference>
<protein>
    <submittedName>
        <fullName evidence="9">Family 43 glycosylhydrolase</fullName>
    </submittedName>
</protein>
<dbReference type="Gene3D" id="2.60.120.200">
    <property type="match status" value="1"/>
</dbReference>
<feature type="active site" description="Proton acceptor" evidence="4">
    <location>
        <position position="43"/>
    </location>
</feature>
<keyword evidence="7" id="KW-0732">Signal</keyword>
<reference evidence="9" key="1">
    <citation type="submission" date="2021-01" db="EMBL/GenBank/DDBJ databases">
        <title>Modified the classification status of verrucomicrobia.</title>
        <authorList>
            <person name="Feng X."/>
        </authorList>
    </citation>
    <scope>NUCLEOTIDE SEQUENCE</scope>
    <source>
        <strain evidence="9">KCTC 13126</strain>
    </source>
</reference>
<evidence type="ECO:0000256" key="7">
    <source>
        <dbReference type="SAM" id="SignalP"/>
    </source>
</evidence>
<accession>A0A934S260</accession>
<dbReference type="GO" id="GO:0005975">
    <property type="term" value="P:carbohydrate metabolic process"/>
    <property type="evidence" value="ECO:0007669"/>
    <property type="project" value="InterPro"/>
</dbReference>
<sequence length="501" mass="57063">MNKLKWILFGFLLPGALLAQYQINPPQEKGMFQNPIFTGDYPDPSILLDGDEYYMVFTTCHYYPSLPIWRSSDLVNWTPVTYAVTENIGSIWAPDLIKHNGRYYIYFPANKTNWVIWADSIEGPWSDPIDLKIGRIDPGHVVGEDGTRWLHMNHGHYIQLADDGLSVAGEMKHGYDGWEFPREWVAEGKCLEAPKLMKRGEYYYLTTAQGGTAGPATGHMVVSARSKSPIGPWENSPYNPIIRTQHESEQWWSTGHGTPFEDKDGQWWVVFHGYKNGFSQRGRHVLMQPLEWTDDGWFKVPGETTVDGPMKRPLPNSKRIVFPLSDDFVGDELGFQWQFFKDADPERYRVENGSLVLKARGKNPGESYPVTCQAKHESYRVQVDVTLEKGAVGGLTLFYNERAYTACGASPTKLYFSNKAHLRKIEEFSEQQTISLRVENRAGTVNFYRSLDGNTWEKTERSARVASFDHNALGDYLSVRIGLFATGEGEIGFSNFRYEAL</sequence>
<evidence type="ECO:0000256" key="2">
    <source>
        <dbReference type="ARBA" id="ARBA00022801"/>
    </source>
</evidence>
<dbReference type="AlphaFoldDB" id="A0A934S260"/>
<dbReference type="Gene3D" id="2.115.10.20">
    <property type="entry name" value="Glycosyl hydrolase domain, family 43"/>
    <property type="match status" value="1"/>
</dbReference>
<dbReference type="InterPro" id="IPR013320">
    <property type="entry name" value="ConA-like_dom_sf"/>
</dbReference>
<keyword evidence="10" id="KW-1185">Reference proteome</keyword>
<dbReference type="CDD" id="cd09002">
    <property type="entry name" value="GH43_XYL-like"/>
    <property type="match status" value="1"/>
</dbReference>
<keyword evidence="2 6" id="KW-0378">Hydrolase</keyword>
<evidence type="ECO:0000313" key="9">
    <source>
        <dbReference type="EMBL" id="MBK1877698.1"/>
    </source>
</evidence>
<feature type="signal peptide" evidence="7">
    <location>
        <begin position="1"/>
        <end position="19"/>
    </location>
</feature>
<dbReference type="EMBL" id="JAENIL010000021">
    <property type="protein sequence ID" value="MBK1877698.1"/>
    <property type="molecule type" value="Genomic_DNA"/>
</dbReference>
<dbReference type="RefSeq" id="WP_200355911.1">
    <property type="nucleotide sequence ID" value="NZ_JAENIL010000021.1"/>
</dbReference>
<dbReference type="InterPro" id="IPR041542">
    <property type="entry name" value="GH43_C2"/>
</dbReference>
<dbReference type="InterPro" id="IPR006710">
    <property type="entry name" value="Glyco_hydro_43"/>
</dbReference>
<dbReference type="Proteomes" id="UP000617628">
    <property type="component" value="Unassembled WGS sequence"/>
</dbReference>
<dbReference type="GO" id="GO:0004553">
    <property type="term" value="F:hydrolase activity, hydrolyzing O-glycosyl compounds"/>
    <property type="evidence" value="ECO:0007669"/>
    <property type="project" value="InterPro"/>
</dbReference>
<feature type="active site" description="Proton donor" evidence="4">
    <location>
        <position position="192"/>
    </location>
</feature>
<dbReference type="Pfam" id="PF17851">
    <property type="entry name" value="GH43_C2"/>
    <property type="match status" value="1"/>
</dbReference>
<evidence type="ECO:0000313" key="10">
    <source>
        <dbReference type="Proteomes" id="UP000617628"/>
    </source>
</evidence>
<dbReference type="InterPro" id="IPR023296">
    <property type="entry name" value="Glyco_hydro_beta-prop_sf"/>
</dbReference>
<proteinExistence type="inferred from homology"/>
<organism evidence="9 10">
    <name type="scientific">Pelagicoccus mobilis</name>
    <dbReference type="NCBI Taxonomy" id="415221"/>
    <lineage>
        <taxon>Bacteria</taxon>
        <taxon>Pseudomonadati</taxon>
        <taxon>Verrucomicrobiota</taxon>
        <taxon>Opitutia</taxon>
        <taxon>Puniceicoccales</taxon>
        <taxon>Pelagicoccaceae</taxon>
        <taxon>Pelagicoccus</taxon>
    </lineage>
</organism>
<evidence type="ECO:0000259" key="8">
    <source>
        <dbReference type="Pfam" id="PF17851"/>
    </source>
</evidence>
<evidence type="ECO:0000256" key="1">
    <source>
        <dbReference type="ARBA" id="ARBA00009865"/>
    </source>
</evidence>
<name>A0A934S260_9BACT</name>
<feature type="domain" description="Beta-xylosidase C-terminal Concanavalin A-like" evidence="8">
    <location>
        <begin position="325"/>
        <end position="498"/>
    </location>
</feature>
<evidence type="ECO:0000256" key="5">
    <source>
        <dbReference type="PIRSR" id="PIRSR606710-2"/>
    </source>
</evidence>
<dbReference type="SUPFAM" id="SSF75005">
    <property type="entry name" value="Arabinanase/levansucrase/invertase"/>
    <property type="match status" value="1"/>
</dbReference>
<feature type="site" description="Important for catalytic activity, responsible for pKa modulation of the active site Glu and correct orientation of both the proton donor and substrate" evidence="5">
    <location>
        <position position="137"/>
    </location>
</feature>
<evidence type="ECO:0000256" key="4">
    <source>
        <dbReference type="PIRSR" id="PIRSR606710-1"/>
    </source>
</evidence>